<keyword evidence="2 7" id="KW-0547">Nucleotide-binding</keyword>
<dbReference type="GO" id="GO:0006298">
    <property type="term" value="P:mismatch repair"/>
    <property type="evidence" value="ECO:0007669"/>
    <property type="project" value="InterPro"/>
</dbReference>
<feature type="binding site" evidence="7">
    <location>
        <begin position="339"/>
        <end position="346"/>
    </location>
    <ligand>
        <name>ATP</name>
        <dbReference type="ChEBI" id="CHEBI:30616"/>
    </ligand>
</feature>
<keyword evidence="7" id="KW-0255">Endonuclease</keyword>
<keyword evidence="4 7" id="KW-0067">ATP-binding</keyword>
<dbReference type="HOGENOM" id="CLU_011252_2_1_0"/>
<dbReference type="InterPro" id="IPR005747">
    <property type="entry name" value="MutS2"/>
</dbReference>
<dbReference type="SMART" id="SM00533">
    <property type="entry name" value="MUTSd"/>
    <property type="match status" value="1"/>
</dbReference>
<dbReference type="GO" id="GO:0005524">
    <property type="term" value="F:ATP binding"/>
    <property type="evidence" value="ECO:0007669"/>
    <property type="project" value="UniProtKB-UniRule"/>
</dbReference>
<dbReference type="InterPro" id="IPR046893">
    <property type="entry name" value="MSSS"/>
</dbReference>
<dbReference type="SMART" id="SM00534">
    <property type="entry name" value="MUTSac"/>
    <property type="match status" value="1"/>
</dbReference>
<dbReference type="FunFam" id="3.40.50.300:FF:000830">
    <property type="entry name" value="Endonuclease MutS2"/>
    <property type="match status" value="1"/>
</dbReference>
<dbReference type="eggNOG" id="COG1193">
    <property type="taxonomic scope" value="Bacteria"/>
</dbReference>
<dbReference type="RefSeq" id="WP_011997605.1">
    <property type="nucleotide sequence ID" value="NC_009767.1"/>
</dbReference>
<dbReference type="Pfam" id="PF20297">
    <property type="entry name" value="MSSS"/>
    <property type="match status" value="1"/>
</dbReference>
<accession>A7NFH8</accession>
<dbReference type="GO" id="GO:0016887">
    <property type="term" value="F:ATP hydrolysis activity"/>
    <property type="evidence" value="ECO:0007669"/>
    <property type="project" value="InterPro"/>
</dbReference>
<keyword evidence="7" id="KW-0540">Nuclease</keyword>
<dbReference type="Pfam" id="PF00488">
    <property type="entry name" value="MutS_V"/>
    <property type="match status" value="2"/>
</dbReference>
<dbReference type="GO" id="GO:0140664">
    <property type="term" value="F:ATP-dependent DNA damage sensor activity"/>
    <property type="evidence" value="ECO:0007669"/>
    <property type="project" value="InterPro"/>
</dbReference>
<dbReference type="GO" id="GO:0072344">
    <property type="term" value="P:rescue of stalled ribosome"/>
    <property type="evidence" value="ECO:0007669"/>
    <property type="project" value="UniProtKB-UniRule"/>
</dbReference>
<evidence type="ECO:0000256" key="7">
    <source>
        <dbReference type="HAMAP-Rule" id="MF_00092"/>
    </source>
</evidence>
<feature type="compositionally biased region" description="Basic and acidic residues" evidence="9">
    <location>
        <begin position="717"/>
        <end position="732"/>
    </location>
</feature>
<feature type="region of interest" description="Disordered" evidence="9">
    <location>
        <begin position="717"/>
        <end position="740"/>
    </location>
</feature>
<protein>
    <recommendedName>
        <fullName evidence="7">Endonuclease MutS2</fullName>
        <ecNumber evidence="7">3.1.-.-</ecNumber>
    </recommendedName>
    <alternativeName>
        <fullName evidence="7">Ribosome-associated protein quality control-upstream factor</fullName>
        <shortName evidence="7">RQC-upstream factor</shortName>
        <shortName evidence="7">RqcU</shortName>
        <ecNumber evidence="7">3.6.4.-</ecNumber>
    </alternativeName>
</protein>
<name>A7NFH8_ROSCS</name>
<evidence type="ECO:0000256" key="4">
    <source>
        <dbReference type="ARBA" id="ARBA00022840"/>
    </source>
</evidence>
<sequence length="826" mass="90222">MAIARQTLDTLEFPKVRQHLARYAAFSVSREMALNLIPSVDPVDVRRRLRRTDEARRLLDEMPDLTIGGARDVRPAAGLARRGGVCDATTLLEIAATLAGARRLRATLLKLDPDHFLLLREIAADLPALPAIEDAIGRAIGDDGQVLDSASPKLARLRAEVRIAFNRLQEKLHNLITIHSDALQEPIITVRNGRYVVPVKATHRRAIRGLVHDQSASGATLYIEPLTIVDLNNAWREAQLAEQKEVERILAELSAQVGDHADAIVTGVESLATLDLAFAMARYAVAMRCVMPEIVDAPPSPDEPLLLLTAARHPLIDPQQVVPIDMRLGGSFRILLITGPNTGGKTVALKTTGLLALMAQAGMHVPAAHPSRVPVFKQIFADIGDEQSIEQSLSTFSSHMTNIIRILRALEGAPNEESAEAFAADPTPTEPACAERLPALVLLDELGAGTDPVEGSALARAIIERLLELGVLGVATTHYAELKAFAYATPGVENASVEFDVETLAPTYKLTIGLPGRSNALAIAARLGLSPALIERARASMARQDVQVEDLLAGIHRERAAAAAELQRAMEVRADAEKYRERLAAELREFEARRSEAWQSARDEIEAELRQARSEVRRLRDEFRSVSVSRRWLEEAEQRLHEVRASLPETPTGALAERAVTTVVEQGPRPLHPGDVVRVRSVGLIGEILSIDEEEQTAEVQVGGFRMQADLAELTREKRGDGKAEQPDRPAYESRGASIPAPRDVSLELDMRGWRAADARDRLDRYLNDAYLAGLPWVRIIHGKGTGALRQAVRDLLKEHKLVASFSSASAAEGGEGVTIVRLQER</sequence>
<evidence type="ECO:0000256" key="2">
    <source>
        <dbReference type="ARBA" id="ARBA00022741"/>
    </source>
</evidence>
<feature type="domain" description="Smr" evidence="10">
    <location>
        <begin position="749"/>
        <end position="824"/>
    </location>
</feature>
<evidence type="ECO:0000256" key="8">
    <source>
        <dbReference type="SAM" id="Coils"/>
    </source>
</evidence>
<dbReference type="InterPro" id="IPR002625">
    <property type="entry name" value="Smr_dom"/>
</dbReference>
<dbReference type="GO" id="GO:0045910">
    <property type="term" value="P:negative regulation of DNA recombination"/>
    <property type="evidence" value="ECO:0007669"/>
    <property type="project" value="InterPro"/>
</dbReference>
<comment type="function">
    <text evidence="7">Acts as a ribosome collision sensor, splitting the ribosome into its 2 subunits. Detects stalled/collided 70S ribosomes which it binds and splits by an ATP-hydrolysis driven conformational change. Acts upstream of the ribosome quality control system (RQC), a ribosome-associated complex that mediates the extraction of incompletely synthesized nascent chains from stalled ribosomes and their subsequent degradation. Probably generates substrates for RQC.</text>
</comment>
<dbReference type="SUPFAM" id="SSF160443">
    <property type="entry name" value="SMR domain-like"/>
    <property type="match status" value="1"/>
</dbReference>
<dbReference type="PROSITE" id="PS50828">
    <property type="entry name" value="SMR"/>
    <property type="match status" value="1"/>
</dbReference>
<dbReference type="Gene3D" id="3.30.1370.110">
    <property type="match status" value="1"/>
</dbReference>
<dbReference type="EC" id="3.6.4.-" evidence="7"/>
<evidence type="ECO:0000256" key="9">
    <source>
        <dbReference type="SAM" id="MobiDB-lite"/>
    </source>
</evidence>
<dbReference type="AlphaFoldDB" id="A7NFH8"/>
<dbReference type="NCBIfam" id="TIGR01069">
    <property type="entry name" value="mutS2"/>
    <property type="match status" value="1"/>
</dbReference>
<dbReference type="SUPFAM" id="SSF48334">
    <property type="entry name" value="DNA repair protein MutS, domain III"/>
    <property type="match status" value="1"/>
</dbReference>
<dbReference type="STRING" id="383372.Rcas_0062"/>
<proteinExistence type="inferred from homology"/>
<dbReference type="SMART" id="SM00463">
    <property type="entry name" value="SMR"/>
    <property type="match status" value="1"/>
</dbReference>
<dbReference type="InterPro" id="IPR007696">
    <property type="entry name" value="DNA_mismatch_repair_MutS_core"/>
</dbReference>
<keyword evidence="12" id="KW-1185">Reference proteome</keyword>
<keyword evidence="3 7" id="KW-0378">Hydrolase</keyword>
<dbReference type="Gene3D" id="3.40.50.300">
    <property type="entry name" value="P-loop containing nucleotide triphosphate hydrolases"/>
    <property type="match status" value="1"/>
</dbReference>
<keyword evidence="5 7" id="KW-0694">RNA-binding</keyword>
<dbReference type="EMBL" id="CP000804">
    <property type="protein sequence ID" value="ABU56200.1"/>
    <property type="molecule type" value="Genomic_DNA"/>
</dbReference>
<comment type="similarity">
    <text evidence="7">Belongs to the DNA mismatch repair MutS family. MutS2 subfamily.</text>
</comment>
<feature type="coiled-coil region" evidence="8">
    <location>
        <begin position="566"/>
        <end position="622"/>
    </location>
</feature>
<evidence type="ECO:0000313" key="12">
    <source>
        <dbReference type="Proteomes" id="UP000000263"/>
    </source>
</evidence>
<gene>
    <name evidence="7" type="primary">mutS2</name>
    <name evidence="7" type="synonym">rqcU</name>
    <name evidence="11" type="ordered locus">Rcas_0062</name>
</gene>
<dbReference type="GO" id="GO:0019843">
    <property type="term" value="F:rRNA binding"/>
    <property type="evidence" value="ECO:0007669"/>
    <property type="project" value="UniProtKB-UniRule"/>
</dbReference>
<comment type="subunit">
    <text evidence="7">Homodimer. Binds to stalled ribosomes, contacting rRNA.</text>
</comment>
<dbReference type="PANTHER" id="PTHR48466:SF2">
    <property type="entry name" value="OS10G0509000 PROTEIN"/>
    <property type="match status" value="1"/>
</dbReference>
<dbReference type="InterPro" id="IPR027417">
    <property type="entry name" value="P-loop_NTPase"/>
</dbReference>
<evidence type="ECO:0000313" key="11">
    <source>
        <dbReference type="EMBL" id="ABU56200.1"/>
    </source>
</evidence>
<dbReference type="EC" id="3.1.-.-" evidence="7"/>
<dbReference type="Proteomes" id="UP000000263">
    <property type="component" value="Chromosome"/>
</dbReference>
<dbReference type="KEGG" id="rca:Rcas_0062"/>
<comment type="function">
    <text evidence="7">Endonuclease that is involved in the suppression of homologous recombination and thus may have a key role in the control of bacterial genetic diversity.</text>
</comment>
<keyword evidence="6 7" id="KW-0238">DNA-binding</keyword>
<dbReference type="InterPro" id="IPR036187">
    <property type="entry name" value="DNA_mismatch_repair_MutS_sf"/>
</dbReference>
<keyword evidence="8" id="KW-0175">Coiled coil</keyword>
<dbReference type="CDD" id="cd03280">
    <property type="entry name" value="ABC_MutS2"/>
    <property type="match status" value="1"/>
</dbReference>
<dbReference type="GO" id="GO:0030983">
    <property type="term" value="F:mismatched DNA binding"/>
    <property type="evidence" value="ECO:0007669"/>
    <property type="project" value="InterPro"/>
</dbReference>
<dbReference type="Pfam" id="PF01713">
    <property type="entry name" value="Smr"/>
    <property type="match status" value="1"/>
</dbReference>
<reference evidence="11 12" key="1">
    <citation type="submission" date="2007-08" db="EMBL/GenBank/DDBJ databases">
        <title>Complete sequence of Roseiflexus castenholzii DSM 13941.</title>
        <authorList>
            <consortium name="US DOE Joint Genome Institute"/>
            <person name="Copeland A."/>
            <person name="Lucas S."/>
            <person name="Lapidus A."/>
            <person name="Barry K."/>
            <person name="Glavina del Rio T."/>
            <person name="Dalin E."/>
            <person name="Tice H."/>
            <person name="Pitluck S."/>
            <person name="Thompson L.S."/>
            <person name="Brettin T."/>
            <person name="Bruce D."/>
            <person name="Detter J.C."/>
            <person name="Han C."/>
            <person name="Tapia R."/>
            <person name="Schmutz J."/>
            <person name="Larimer F."/>
            <person name="Land M."/>
            <person name="Hauser L."/>
            <person name="Kyrpides N."/>
            <person name="Mikhailova N."/>
            <person name="Bryant D.A."/>
            <person name="Hanada S."/>
            <person name="Tsukatani Y."/>
            <person name="Richardson P."/>
        </authorList>
    </citation>
    <scope>NUCLEOTIDE SEQUENCE [LARGE SCALE GENOMIC DNA]</scope>
    <source>
        <strain evidence="12">DSM 13941 / HLO8</strain>
    </source>
</reference>
<evidence type="ECO:0000259" key="10">
    <source>
        <dbReference type="PROSITE" id="PS50828"/>
    </source>
</evidence>
<dbReference type="PROSITE" id="PS00486">
    <property type="entry name" value="DNA_MISMATCH_REPAIR_2"/>
    <property type="match status" value="1"/>
</dbReference>
<dbReference type="GO" id="GO:0004519">
    <property type="term" value="F:endonuclease activity"/>
    <property type="evidence" value="ECO:0007669"/>
    <property type="project" value="UniProtKB-UniRule"/>
</dbReference>
<dbReference type="OrthoDB" id="9808166at2"/>
<keyword evidence="1 7" id="KW-0699">rRNA-binding</keyword>
<dbReference type="InterPro" id="IPR036063">
    <property type="entry name" value="Smr_dom_sf"/>
</dbReference>
<dbReference type="PANTHER" id="PTHR48466">
    <property type="entry name" value="OS10G0509000 PROTEIN-RELATED"/>
    <property type="match status" value="1"/>
</dbReference>
<organism evidence="11 12">
    <name type="scientific">Roseiflexus castenholzii (strain DSM 13941 / HLO8)</name>
    <dbReference type="NCBI Taxonomy" id="383372"/>
    <lineage>
        <taxon>Bacteria</taxon>
        <taxon>Bacillati</taxon>
        <taxon>Chloroflexota</taxon>
        <taxon>Chloroflexia</taxon>
        <taxon>Chloroflexales</taxon>
        <taxon>Roseiflexineae</taxon>
        <taxon>Roseiflexaceae</taxon>
        <taxon>Roseiflexus</taxon>
    </lineage>
</organism>
<evidence type="ECO:0000256" key="6">
    <source>
        <dbReference type="ARBA" id="ARBA00023125"/>
    </source>
</evidence>
<dbReference type="InterPro" id="IPR045076">
    <property type="entry name" value="MutS"/>
</dbReference>
<evidence type="ECO:0000256" key="3">
    <source>
        <dbReference type="ARBA" id="ARBA00022801"/>
    </source>
</evidence>
<dbReference type="InterPro" id="IPR000432">
    <property type="entry name" value="DNA_mismatch_repair_MutS_C"/>
</dbReference>
<dbReference type="PIRSF" id="PIRSF005814">
    <property type="entry name" value="MutS_YshD"/>
    <property type="match status" value="1"/>
</dbReference>
<dbReference type="HAMAP" id="MF_00092">
    <property type="entry name" value="MutS2"/>
    <property type="match status" value="1"/>
</dbReference>
<evidence type="ECO:0000256" key="5">
    <source>
        <dbReference type="ARBA" id="ARBA00022884"/>
    </source>
</evidence>
<evidence type="ECO:0000256" key="1">
    <source>
        <dbReference type="ARBA" id="ARBA00022730"/>
    </source>
</evidence>
<dbReference type="SUPFAM" id="SSF52540">
    <property type="entry name" value="P-loop containing nucleoside triphosphate hydrolases"/>
    <property type="match status" value="1"/>
</dbReference>
<dbReference type="GO" id="GO:0043023">
    <property type="term" value="F:ribosomal large subunit binding"/>
    <property type="evidence" value="ECO:0007669"/>
    <property type="project" value="UniProtKB-UniRule"/>
</dbReference>